<evidence type="ECO:0000313" key="12">
    <source>
        <dbReference type="Proteomes" id="UP000272490"/>
    </source>
</evidence>
<dbReference type="Pfam" id="PF07992">
    <property type="entry name" value="Pyr_redox_2"/>
    <property type="match status" value="1"/>
</dbReference>
<dbReference type="Gene3D" id="1.10.1060.10">
    <property type="entry name" value="Alpha-helical ferredoxin"/>
    <property type="match status" value="1"/>
</dbReference>
<comment type="caution">
    <text evidence="11">The sequence shown here is derived from an EMBL/GenBank/DDBJ whole genome shotgun (WGS) entry which is preliminary data.</text>
</comment>
<gene>
    <name evidence="11" type="ORF">EHV10_11150</name>
</gene>
<evidence type="ECO:0000256" key="8">
    <source>
        <dbReference type="ARBA" id="ARBA00049728"/>
    </source>
</evidence>
<dbReference type="InterPro" id="IPR028261">
    <property type="entry name" value="DPD_II"/>
</dbReference>
<evidence type="ECO:0000256" key="6">
    <source>
        <dbReference type="ARBA" id="ARBA00049578"/>
    </source>
</evidence>
<comment type="function">
    <text evidence="6">Involved in pyrimidine base degradation. Catalyzes physiologically the reduction of uracil to 5,6-dihydrouracil (DHU) by using NADH as a specific cosubstrate. It also catalyzes the reverse reaction and the reduction of thymine to 5,6-dihydrothymine (DHT).</text>
</comment>
<evidence type="ECO:0000256" key="1">
    <source>
        <dbReference type="ARBA" id="ARBA00023002"/>
    </source>
</evidence>
<dbReference type="InterPro" id="IPR023753">
    <property type="entry name" value="FAD/NAD-binding_dom"/>
</dbReference>
<sequence>MSKILKLAYGMEKSEGFNYRLAMEEASRCLLCEDAPCSKGCPAGTDPAKFIRSLRFKNIKGAAETIRENNPLGGSCAWVCPYDRMCEEECSRCGIDKPIQIGKIQRYLVEEEQAMSAKFVSAGEKIGKKVALIGAGPASLACARELALAGVDTTVFEKQAKAGGVLRYGITPTRLPDRVVDFDIELIKELGVKFEFGKEVKFEDIPKLKSEYDAVFVGVGLWDSKKVDIEGSDLKGVESAIEFLFKARTGEIKELPERVVVIGGGDVAMDCATTARQLGAEKACICYRRTIEEAPANIEEISFVREMGIPIYTGFAPEKICGENGHVRTLVAKGMKDDNEMTLKADMVVFAIGQDQVEDYKSFVAGNGVFTGGDALHGVGITVVESVHEGKEAAYQILDYIR</sequence>
<evidence type="ECO:0000313" key="11">
    <source>
        <dbReference type="EMBL" id="RRJ24820.1"/>
    </source>
</evidence>
<reference evidence="11 12" key="1">
    <citation type="submission" date="2018-11" db="EMBL/GenBank/DDBJ databases">
        <title>Genome sequencing of Lachnoanaerobaculum sp. KCOM 2030 (= ChDC B114).</title>
        <authorList>
            <person name="Kook J.-K."/>
            <person name="Park S.-N."/>
            <person name="Lim Y.K."/>
        </authorList>
    </citation>
    <scope>NUCLEOTIDE SEQUENCE [LARGE SCALE GENOMIC DNA]</scope>
    <source>
        <strain evidence="11 12">KCOM 2030</strain>
    </source>
</reference>
<evidence type="ECO:0000256" key="2">
    <source>
        <dbReference type="ARBA" id="ARBA00030119"/>
    </source>
</evidence>
<comment type="catalytic activity">
    <reaction evidence="5">
        <text>5,6-dihydrouracil + NAD(+) = uracil + NADH + H(+)</text>
        <dbReference type="Rhea" id="RHEA:20189"/>
        <dbReference type="ChEBI" id="CHEBI:15378"/>
        <dbReference type="ChEBI" id="CHEBI:15901"/>
        <dbReference type="ChEBI" id="CHEBI:17568"/>
        <dbReference type="ChEBI" id="CHEBI:57540"/>
        <dbReference type="ChEBI" id="CHEBI:57945"/>
        <dbReference type="EC" id="1.3.1.1"/>
    </reaction>
</comment>
<dbReference type="Gene3D" id="3.50.50.60">
    <property type="entry name" value="FAD/NAD(P)-binding domain"/>
    <property type="match status" value="2"/>
</dbReference>
<evidence type="ECO:0000259" key="9">
    <source>
        <dbReference type="Pfam" id="PF07992"/>
    </source>
</evidence>
<evidence type="ECO:0000256" key="4">
    <source>
        <dbReference type="ARBA" id="ARBA00047685"/>
    </source>
</evidence>
<dbReference type="InterPro" id="IPR009051">
    <property type="entry name" value="Helical_ferredxn"/>
</dbReference>
<dbReference type="EMBL" id="RRCO01000005">
    <property type="protein sequence ID" value="RRJ24820.1"/>
    <property type="molecule type" value="Genomic_DNA"/>
</dbReference>
<dbReference type="EC" id="1.3.1.1" evidence="8"/>
<dbReference type="InterPro" id="IPR036188">
    <property type="entry name" value="FAD/NAD-bd_sf"/>
</dbReference>
<accession>A0A3P3QWS8</accession>
<proteinExistence type="predicted"/>
<dbReference type="GO" id="GO:0004159">
    <property type="term" value="F:dihydropyrimidine dehydrogenase (NAD+) activity"/>
    <property type="evidence" value="ECO:0007669"/>
    <property type="project" value="UniProtKB-EC"/>
</dbReference>
<keyword evidence="1" id="KW-0560">Oxidoreductase</keyword>
<dbReference type="PANTHER" id="PTHR43073">
    <property type="entry name" value="DIHYDROPYRIMIDINE DEHYDROGENASE [NADP(+)]"/>
    <property type="match status" value="1"/>
</dbReference>
<dbReference type="Pfam" id="PF14691">
    <property type="entry name" value="Fer4_20"/>
    <property type="match status" value="1"/>
</dbReference>
<evidence type="ECO:0000256" key="3">
    <source>
        <dbReference type="ARBA" id="ARBA00032722"/>
    </source>
</evidence>
<evidence type="ECO:0000259" key="10">
    <source>
        <dbReference type="Pfam" id="PF14691"/>
    </source>
</evidence>
<feature type="domain" description="Dihydroprymidine dehydrogenase" evidence="10">
    <location>
        <begin position="12"/>
        <end position="115"/>
    </location>
</feature>
<dbReference type="AlphaFoldDB" id="A0A3P3QWS8"/>
<feature type="domain" description="FAD/NAD(P)-binding" evidence="9">
    <location>
        <begin position="129"/>
        <end position="357"/>
    </location>
</feature>
<dbReference type="SUPFAM" id="SSF51971">
    <property type="entry name" value="Nucleotide-binding domain"/>
    <property type="match status" value="1"/>
</dbReference>
<dbReference type="RefSeq" id="WP_128674705.1">
    <property type="nucleotide sequence ID" value="NZ_RRCO01000005.1"/>
</dbReference>
<dbReference type="SUPFAM" id="SSF46548">
    <property type="entry name" value="alpha-helical ferredoxin"/>
    <property type="match status" value="1"/>
</dbReference>
<protein>
    <recommendedName>
        <fullName evidence="8">dihydrouracil dehydrogenase (NAD(+))</fullName>
        <ecNumber evidence="8">1.3.1.1</ecNumber>
    </recommendedName>
    <alternativeName>
        <fullName evidence="3">Dihydrothymine dehydrogenase</fullName>
    </alternativeName>
    <alternativeName>
        <fullName evidence="2">Dihydrouracil dehydrogenase</fullName>
    </alternativeName>
</protein>
<dbReference type="Proteomes" id="UP000272490">
    <property type="component" value="Unassembled WGS sequence"/>
</dbReference>
<comment type="subunit">
    <text evidence="7">Heterotetramer of 2 PreA and 2 PreT subunits.</text>
</comment>
<dbReference type="PANTHER" id="PTHR43073:SF2">
    <property type="entry name" value="DIHYDROPYRIMIDINE DEHYDROGENASE [NADP(+)]"/>
    <property type="match status" value="1"/>
</dbReference>
<dbReference type="OrthoDB" id="9803192at2"/>
<comment type="catalytic activity">
    <reaction evidence="4">
        <text>5,6-dihydrothymine + NAD(+) = thymine + NADH + H(+)</text>
        <dbReference type="Rhea" id="RHEA:28791"/>
        <dbReference type="ChEBI" id="CHEBI:15378"/>
        <dbReference type="ChEBI" id="CHEBI:17821"/>
        <dbReference type="ChEBI" id="CHEBI:27468"/>
        <dbReference type="ChEBI" id="CHEBI:57540"/>
        <dbReference type="ChEBI" id="CHEBI:57945"/>
        <dbReference type="EC" id="1.3.1.1"/>
    </reaction>
</comment>
<evidence type="ECO:0000256" key="7">
    <source>
        <dbReference type="ARBA" id="ARBA00049714"/>
    </source>
</evidence>
<keyword evidence="12" id="KW-1185">Reference proteome</keyword>
<organism evidence="11 12">
    <name type="scientific">Lachnoanaerobaculum gingivalis</name>
    <dbReference type="NCBI Taxonomy" id="2490855"/>
    <lineage>
        <taxon>Bacteria</taxon>
        <taxon>Bacillati</taxon>
        <taxon>Bacillota</taxon>
        <taxon>Clostridia</taxon>
        <taxon>Lachnospirales</taxon>
        <taxon>Lachnospiraceae</taxon>
        <taxon>Lachnoanaerobaculum</taxon>
    </lineage>
</organism>
<dbReference type="GO" id="GO:0051536">
    <property type="term" value="F:iron-sulfur cluster binding"/>
    <property type="evidence" value="ECO:0007669"/>
    <property type="project" value="InterPro"/>
</dbReference>
<name>A0A3P3QWS8_9FIRM</name>
<dbReference type="PRINTS" id="PR00419">
    <property type="entry name" value="ADXRDTASE"/>
</dbReference>
<evidence type="ECO:0000256" key="5">
    <source>
        <dbReference type="ARBA" id="ARBA00048792"/>
    </source>
</evidence>